<reference evidence="2" key="1">
    <citation type="submission" date="2023-05" db="EMBL/GenBank/DDBJ databases">
        <title>Colonisation of extended spectrum b-lactamase- and carbapenemase-producing bacteria on hospital surfaces from low- and middle-income countries.</title>
        <authorList>
            <person name="Nieto-Rosado M."/>
            <person name="Sands K."/>
            <person name="Iregbu K."/>
            <person name="Zahra R."/>
            <person name="Mazarati J.B."/>
            <person name="Mehtar S."/>
            <person name="Barnards-Group B."/>
            <person name="Walsh T.R."/>
        </authorList>
    </citation>
    <scope>NUCLEOTIDE SEQUENCE</scope>
    <source>
        <strain evidence="2">PP-E493</strain>
    </source>
</reference>
<proteinExistence type="predicted"/>
<gene>
    <name evidence="2" type="ORF">QM089_23820</name>
</gene>
<dbReference type="EMBL" id="JASGOQ010000003">
    <property type="protein sequence ID" value="MDV5393222.1"/>
    <property type="molecule type" value="Genomic_DNA"/>
</dbReference>
<accession>A0AAE4Q2F4</accession>
<name>A0AAE4Q2F4_9GAMM</name>
<sequence>MDRIEARPMTPPPEALHKGVRAVDGKGEAAQHHHPQGQIVHDWPPSSFGGGGGALGRGGVPGADEGGGLAEGATGGAAGEMVFSGDCRKSAPGSRFSAGAPGVLRGGPSDSPAAPSIPGTDMADSAPSVRIAPAATWWPLSPPRPAGRAALESPPFGACWA</sequence>
<evidence type="ECO:0000313" key="2">
    <source>
        <dbReference type="EMBL" id="MDV5393222.1"/>
    </source>
</evidence>
<feature type="compositionally biased region" description="Gly residues" evidence="1">
    <location>
        <begin position="48"/>
        <end position="78"/>
    </location>
</feature>
<comment type="caution">
    <text evidence="2">The sequence shown here is derived from an EMBL/GenBank/DDBJ whole genome shotgun (WGS) entry which is preliminary data.</text>
</comment>
<dbReference type="AlphaFoldDB" id="A0AAE4Q2F4"/>
<dbReference type="Proteomes" id="UP001187859">
    <property type="component" value="Unassembled WGS sequence"/>
</dbReference>
<feature type="region of interest" description="Disordered" evidence="1">
    <location>
        <begin position="24"/>
        <end position="125"/>
    </location>
</feature>
<protein>
    <submittedName>
        <fullName evidence="2">Uncharacterized protein</fullName>
    </submittedName>
</protein>
<dbReference type="RefSeq" id="WP_124988499.1">
    <property type="nucleotide sequence ID" value="NZ_JASGOQ010000003.1"/>
</dbReference>
<organism evidence="2 3">
    <name type="scientific">Shewanella xiamenensis</name>
    <dbReference type="NCBI Taxonomy" id="332186"/>
    <lineage>
        <taxon>Bacteria</taxon>
        <taxon>Pseudomonadati</taxon>
        <taxon>Pseudomonadota</taxon>
        <taxon>Gammaproteobacteria</taxon>
        <taxon>Alteromonadales</taxon>
        <taxon>Shewanellaceae</taxon>
        <taxon>Shewanella</taxon>
    </lineage>
</organism>
<evidence type="ECO:0000313" key="3">
    <source>
        <dbReference type="Proteomes" id="UP001187859"/>
    </source>
</evidence>
<evidence type="ECO:0000256" key="1">
    <source>
        <dbReference type="SAM" id="MobiDB-lite"/>
    </source>
</evidence>